<feature type="domain" description="TOG" evidence="4">
    <location>
        <begin position="235"/>
        <end position="464"/>
    </location>
</feature>
<dbReference type="Gene3D" id="1.25.10.10">
    <property type="entry name" value="Leucine-rich Repeat Variant"/>
    <property type="match status" value="1"/>
</dbReference>
<dbReference type="InterPro" id="IPR016024">
    <property type="entry name" value="ARM-type_fold"/>
</dbReference>
<evidence type="ECO:0000313" key="6">
    <source>
        <dbReference type="Proteomes" id="UP000078046"/>
    </source>
</evidence>
<feature type="repeat" description="HEAT" evidence="2">
    <location>
        <begin position="368"/>
        <end position="406"/>
    </location>
</feature>
<organism evidence="5 6">
    <name type="scientific">Intoshia linei</name>
    <dbReference type="NCBI Taxonomy" id="1819745"/>
    <lineage>
        <taxon>Eukaryota</taxon>
        <taxon>Metazoa</taxon>
        <taxon>Spiralia</taxon>
        <taxon>Lophotrochozoa</taxon>
        <taxon>Mesozoa</taxon>
        <taxon>Orthonectida</taxon>
        <taxon>Rhopaluridae</taxon>
        <taxon>Intoshia</taxon>
    </lineage>
</organism>
<evidence type="ECO:0000259" key="4">
    <source>
        <dbReference type="SMART" id="SM01349"/>
    </source>
</evidence>
<proteinExistence type="predicted"/>
<evidence type="ECO:0000256" key="1">
    <source>
        <dbReference type="ARBA" id="ARBA00022737"/>
    </source>
</evidence>
<dbReference type="InterPro" id="IPR051177">
    <property type="entry name" value="CIK-Related_Protein"/>
</dbReference>
<evidence type="ECO:0000256" key="2">
    <source>
        <dbReference type="PROSITE-ProRule" id="PRU00103"/>
    </source>
</evidence>
<evidence type="ECO:0000256" key="3">
    <source>
        <dbReference type="SAM" id="MobiDB-lite"/>
    </source>
</evidence>
<comment type="caution">
    <text evidence="5">The sequence shown here is derived from an EMBL/GenBank/DDBJ whole genome shotgun (WGS) entry which is preliminary data.</text>
</comment>
<protein>
    <recommendedName>
        <fullName evidence="4">TOG domain-containing protein</fullName>
    </recommendedName>
</protein>
<dbReference type="Pfam" id="PF22956">
    <property type="entry name" value="VPS15-like_hel"/>
    <property type="match status" value="1"/>
</dbReference>
<feature type="region of interest" description="Disordered" evidence="3">
    <location>
        <begin position="484"/>
        <end position="510"/>
    </location>
</feature>
<dbReference type="EMBL" id="LWCA01000003">
    <property type="protein sequence ID" value="OAF72145.1"/>
    <property type="molecule type" value="Genomic_DNA"/>
</dbReference>
<dbReference type="Proteomes" id="UP000078046">
    <property type="component" value="Unassembled WGS sequence"/>
</dbReference>
<dbReference type="InterPro" id="IPR034085">
    <property type="entry name" value="TOG"/>
</dbReference>
<dbReference type="PROSITE" id="PS50077">
    <property type="entry name" value="HEAT_REPEAT"/>
    <property type="match status" value="1"/>
</dbReference>
<dbReference type="PANTHER" id="PTHR12984:SF3">
    <property type="entry name" value="N-TERMINAL KINASE-LIKE PROTEIN"/>
    <property type="match status" value="1"/>
</dbReference>
<name>A0A177BD56_9BILA</name>
<dbReference type="InterPro" id="IPR055231">
    <property type="entry name" value="2AA_helical"/>
</dbReference>
<accession>A0A177BD56</accession>
<dbReference type="AlphaFoldDB" id="A0A177BD56"/>
<dbReference type="OrthoDB" id="447103at2759"/>
<dbReference type="InterPro" id="IPR011989">
    <property type="entry name" value="ARM-like"/>
</dbReference>
<feature type="compositionally biased region" description="Basic and acidic residues" evidence="3">
    <location>
        <begin position="491"/>
        <end position="504"/>
    </location>
</feature>
<evidence type="ECO:0000313" key="5">
    <source>
        <dbReference type="EMBL" id="OAF72145.1"/>
    </source>
</evidence>
<reference evidence="5 6" key="1">
    <citation type="submission" date="2016-04" db="EMBL/GenBank/DDBJ databases">
        <title>The genome of Intoshia linei affirms orthonectids as highly simplified spiralians.</title>
        <authorList>
            <person name="Mikhailov K.V."/>
            <person name="Slusarev G.S."/>
            <person name="Nikitin M.A."/>
            <person name="Logacheva M.D."/>
            <person name="Penin A."/>
            <person name="Aleoshin V."/>
            <person name="Panchin Y.V."/>
        </authorList>
    </citation>
    <scope>NUCLEOTIDE SEQUENCE [LARGE SCALE GENOMIC DNA]</scope>
    <source>
        <strain evidence="5">Intl2013</strain>
        <tissue evidence="5">Whole animal</tissue>
    </source>
</reference>
<sequence>MPHQVSNVLSKISSCLRLRNAGLNGVLGYINPLSVVIVDQYKFKLCGFDYSRPKEQSQSKISGYHPVSDIFNVNNYENLLFGDIMLNKHLLLYSASKFIKLHLNVNNLKIANFIKGDSVDRVARIIQYIQRTLTTSYLSVEYATEMEQKISKLFMCNYESCPNSVGIPIIDISKTCDQFQVLDYLTKNAFFDHVTENFDILPSNFLKYKILKIIELEIKFNASSMYLIKCFYKIMNLEFSDFEYTSQVLPILTKIFHMSDRIIRVELLDHLLHCNVGYTSNNIYFNKNIVPHLFQGFKDSNSTIREKTIFVATKLVTHYDYPNLNDKFFKYLIGPLLKDPDVNIRRNTLVSIRYVASNVDASLRSKVLAPILLSKLDDDQPTVVLAAISAILELVELFSVNHLATRIIPGLSPLLINPNLEVRNNSFKVVNQIIQVLEGFSKNPAKLVDWNKQSNVHSGVINPSWSKWALDSVMKINEKLSTTFTSNKHNRNTESEESEPKKDINLGANDLPDSLEKQNYIKTKFNPPPSTENTHEKKNIKLTLKKKYANIPEDEIKIDDFCPEINEIDQKWPTFSIDSIDNYQKNITKSNGKDKEMEWGREW</sequence>
<gene>
    <name evidence="5" type="ORF">A3Q56_00086</name>
</gene>
<dbReference type="PANTHER" id="PTHR12984">
    <property type="entry name" value="SCY1-RELATED S/T PROTEIN KINASE-LIKE"/>
    <property type="match status" value="1"/>
</dbReference>
<dbReference type="SMART" id="SM01349">
    <property type="entry name" value="TOG"/>
    <property type="match status" value="1"/>
</dbReference>
<keyword evidence="1" id="KW-0677">Repeat</keyword>
<keyword evidence="6" id="KW-1185">Reference proteome</keyword>
<dbReference type="InterPro" id="IPR021133">
    <property type="entry name" value="HEAT_type_2"/>
</dbReference>
<dbReference type="SUPFAM" id="SSF48371">
    <property type="entry name" value="ARM repeat"/>
    <property type="match status" value="1"/>
</dbReference>